<protein>
    <submittedName>
        <fullName evidence="6">HTH-type transcriptional regulator SyrM 1</fullName>
    </submittedName>
</protein>
<gene>
    <name evidence="6" type="primary">syrM1_1</name>
    <name evidence="6" type="ORF">VTH8203_00037</name>
</gene>
<dbReference type="SUPFAM" id="SSF53850">
    <property type="entry name" value="Periplasmic binding protein-like II"/>
    <property type="match status" value="1"/>
</dbReference>
<dbReference type="Gene3D" id="3.40.190.10">
    <property type="entry name" value="Periplasmic binding protein-like II"/>
    <property type="match status" value="2"/>
</dbReference>
<keyword evidence="7" id="KW-1185">Reference proteome</keyword>
<dbReference type="Gene3D" id="1.10.10.10">
    <property type="entry name" value="Winged helix-like DNA-binding domain superfamily/Winged helix DNA-binding domain"/>
    <property type="match status" value="1"/>
</dbReference>
<dbReference type="OrthoDB" id="6621790at2"/>
<comment type="similarity">
    <text evidence="1">Belongs to the LysR transcriptional regulatory family.</text>
</comment>
<evidence type="ECO:0000313" key="6">
    <source>
        <dbReference type="EMBL" id="SNX45044.1"/>
    </source>
</evidence>
<evidence type="ECO:0000259" key="5">
    <source>
        <dbReference type="PROSITE" id="PS50931"/>
    </source>
</evidence>
<evidence type="ECO:0000256" key="4">
    <source>
        <dbReference type="ARBA" id="ARBA00023163"/>
    </source>
</evidence>
<keyword evidence="2" id="KW-0805">Transcription regulation</keyword>
<dbReference type="RefSeq" id="WP_096991830.1">
    <property type="nucleotide sequence ID" value="NZ_JBHSII010000001.1"/>
</dbReference>
<dbReference type="Proteomes" id="UP000219336">
    <property type="component" value="Unassembled WGS sequence"/>
</dbReference>
<dbReference type="PROSITE" id="PS50931">
    <property type="entry name" value="HTH_LYSR"/>
    <property type="match status" value="1"/>
</dbReference>
<keyword evidence="3" id="KW-0238">DNA-binding</keyword>
<evidence type="ECO:0000313" key="7">
    <source>
        <dbReference type="Proteomes" id="UP000219336"/>
    </source>
</evidence>
<dbReference type="PANTHER" id="PTHR30118">
    <property type="entry name" value="HTH-TYPE TRANSCRIPTIONAL REGULATOR LEUO-RELATED"/>
    <property type="match status" value="1"/>
</dbReference>
<evidence type="ECO:0000256" key="1">
    <source>
        <dbReference type="ARBA" id="ARBA00009437"/>
    </source>
</evidence>
<dbReference type="GO" id="GO:0003700">
    <property type="term" value="F:DNA-binding transcription factor activity"/>
    <property type="evidence" value="ECO:0007669"/>
    <property type="project" value="InterPro"/>
</dbReference>
<evidence type="ECO:0000256" key="3">
    <source>
        <dbReference type="ARBA" id="ARBA00023125"/>
    </source>
</evidence>
<dbReference type="Pfam" id="PF00126">
    <property type="entry name" value="HTH_1"/>
    <property type="match status" value="1"/>
</dbReference>
<dbReference type="InterPro" id="IPR050389">
    <property type="entry name" value="LysR-type_TF"/>
</dbReference>
<proteinExistence type="inferred from homology"/>
<evidence type="ECO:0000256" key="2">
    <source>
        <dbReference type="ARBA" id="ARBA00023015"/>
    </source>
</evidence>
<keyword evidence="4" id="KW-0804">Transcription</keyword>
<name>A0A240E8J7_9VIBR</name>
<dbReference type="InterPro" id="IPR036388">
    <property type="entry name" value="WH-like_DNA-bd_sf"/>
</dbReference>
<dbReference type="InterPro" id="IPR036390">
    <property type="entry name" value="WH_DNA-bd_sf"/>
</dbReference>
<dbReference type="PANTHER" id="PTHR30118:SF15">
    <property type="entry name" value="TRANSCRIPTIONAL REGULATORY PROTEIN"/>
    <property type="match status" value="1"/>
</dbReference>
<dbReference type="SUPFAM" id="SSF46785">
    <property type="entry name" value="Winged helix' DNA-binding domain"/>
    <property type="match status" value="1"/>
</dbReference>
<dbReference type="InterPro" id="IPR005119">
    <property type="entry name" value="LysR_subst-bd"/>
</dbReference>
<dbReference type="Pfam" id="PF03466">
    <property type="entry name" value="LysR_substrate"/>
    <property type="match status" value="1"/>
</dbReference>
<dbReference type="GO" id="GO:0003677">
    <property type="term" value="F:DNA binding"/>
    <property type="evidence" value="ECO:0007669"/>
    <property type="project" value="UniProtKB-KW"/>
</dbReference>
<sequence length="314" mass="35891">MNKMGREKIDWKRIDLNLLIVFFHLYQTRSVSVAAEKCFVSQSAMSHSLSKLRTLCDDRLFERKNHQMVPTERASELYPTIEQILNLVQFNVLPAEQFLAKHYRGICKIGLTDYAEFIFAPTIYDAVVSQAPEAKISFINVNRHNYRSVSEQENLDILIGSIPDLDPQFRAQKLYTEKHVCIYDSALVKVDKLDTETFASLPHCLVSPEGNFSSNVDKHLESIGLKREVTAVSRNFLTIGRLVTGRAMFAIVPEKMAKINLIQSNLTASPPPVPVADFDISMIWKKQSHLNEKIHWLKDSIYEAILSSLHENRL</sequence>
<feature type="domain" description="HTH lysR-type" evidence="5">
    <location>
        <begin position="14"/>
        <end position="71"/>
    </location>
</feature>
<dbReference type="AlphaFoldDB" id="A0A240E8J7"/>
<reference evidence="7" key="1">
    <citation type="submission" date="2016-06" db="EMBL/GenBank/DDBJ databases">
        <authorList>
            <person name="Rodrigo-Torres L."/>
            <person name="Arahal R.D."/>
            <person name="Lucena T."/>
        </authorList>
    </citation>
    <scope>NUCLEOTIDE SEQUENCE [LARGE SCALE GENOMIC DNA]</scope>
    <source>
        <strain evidence="7">CECT8203</strain>
    </source>
</reference>
<organism evidence="6 7">
    <name type="scientific">Vibrio thalassae</name>
    <dbReference type="NCBI Taxonomy" id="1243014"/>
    <lineage>
        <taxon>Bacteria</taxon>
        <taxon>Pseudomonadati</taxon>
        <taxon>Pseudomonadota</taxon>
        <taxon>Gammaproteobacteria</taxon>
        <taxon>Vibrionales</taxon>
        <taxon>Vibrionaceae</taxon>
        <taxon>Vibrio</taxon>
    </lineage>
</organism>
<dbReference type="InterPro" id="IPR000847">
    <property type="entry name" value="LysR_HTH_N"/>
</dbReference>
<accession>A0A240E8J7</accession>
<dbReference type="EMBL" id="OANU01000002">
    <property type="protein sequence ID" value="SNX45044.1"/>
    <property type="molecule type" value="Genomic_DNA"/>
</dbReference>